<name>A0A6L3B1G8_AZOBR</name>
<sequence length="212" mass="23557">MTYILLRRDGPSVFMAVERKSFNRRTRVATDVTKVRDFGTLGALALAGQPNVVDDYFEEVLKDIERDSAVPLIDRVWDVVSKLPQPDELTVLAVASFTSTGVPQAHVIKCSAQQTRKEIFTTWTNVKPLQYAIALPPKQQDMSGFQELLDRTTATLQSLTTCTLTFEGVEFEAQIADVYGTVYDVRHLNSAAGTPTIQSCVYDAATRMLTCQ</sequence>
<comment type="caution">
    <text evidence="1">The sequence shown here is derived from an EMBL/GenBank/DDBJ whole genome shotgun (WGS) entry which is preliminary data.</text>
</comment>
<proteinExistence type="predicted"/>
<reference evidence="1 2" key="1">
    <citation type="submission" date="2018-07" db="EMBL/GenBank/DDBJ databases">
        <title>Genome sequence of Roseomonas fauriae ATCC 49958.</title>
        <authorList>
            <person name="Sant'Anna F.H."/>
            <person name="Baldani J.I."/>
            <person name="Zilli J.E."/>
            <person name="Reis V.M."/>
            <person name="Hartmann A."/>
            <person name="Cruz L."/>
            <person name="de Souza E.M."/>
            <person name="de Oliveira Pedrosa F."/>
            <person name="Passaglia L.M.P."/>
        </authorList>
    </citation>
    <scope>NUCLEOTIDE SEQUENCE [LARGE SCALE GENOMIC DNA]</scope>
    <source>
        <strain evidence="1 2">ATCC 49958</strain>
    </source>
</reference>
<protein>
    <submittedName>
        <fullName evidence="1">Uncharacterized protein</fullName>
    </submittedName>
</protein>
<evidence type="ECO:0000313" key="1">
    <source>
        <dbReference type="EMBL" id="KAA0686160.1"/>
    </source>
</evidence>
<accession>A0A6L3B1G8</accession>
<dbReference type="Proteomes" id="UP000476837">
    <property type="component" value="Unassembled WGS sequence"/>
</dbReference>
<evidence type="ECO:0000313" key="2">
    <source>
        <dbReference type="Proteomes" id="UP000476837"/>
    </source>
</evidence>
<gene>
    <name evidence="1" type="ORF">DS837_10700</name>
</gene>
<organism evidence="1 2">
    <name type="scientific">Azospirillum brasilense</name>
    <dbReference type="NCBI Taxonomy" id="192"/>
    <lineage>
        <taxon>Bacteria</taxon>
        <taxon>Pseudomonadati</taxon>
        <taxon>Pseudomonadota</taxon>
        <taxon>Alphaproteobacteria</taxon>
        <taxon>Rhodospirillales</taxon>
        <taxon>Azospirillaceae</taxon>
        <taxon>Azospirillum</taxon>
    </lineage>
</organism>
<dbReference type="RefSeq" id="WP_149164732.1">
    <property type="nucleotide sequence ID" value="NZ_QOKV01000005.1"/>
</dbReference>
<dbReference type="EMBL" id="QOKV01000005">
    <property type="protein sequence ID" value="KAA0686160.1"/>
    <property type="molecule type" value="Genomic_DNA"/>
</dbReference>
<dbReference type="AlphaFoldDB" id="A0A6L3B1G8"/>